<evidence type="ECO:0000313" key="1">
    <source>
        <dbReference type="EMBL" id="XCH39274.1"/>
    </source>
</evidence>
<accession>A0AAU8GC74</accession>
<dbReference type="PANTHER" id="PTHR38566">
    <property type="entry name" value="RNA_LIG_T4_1 DOMAIN-CONTAINING PROTEIN"/>
    <property type="match status" value="1"/>
</dbReference>
<reference evidence="1" key="1">
    <citation type="submission" date="2024-06" db="EMBL/GenBank/DDBJ databases">
        <title>North American crayfish harbour diverse members of the Nudiviridae.</title>
        <authorList>
            <person name="Stratton C."/>
            <person name="Bojko J."/>
        </authorList>
    </citation>
    <scope>NUCLEOTIDE SEQUENCE</scope>
    <source>
        <strain evidence="1">142H</strain>
    </source>
</reference>
<proteinExistence type="predicted"/>
<dbReference type="PANTHER" id="PTHR38566:SF1">
    <property type="entry name" value="CHROMOSOME UNDETERMINED SCAFFOLD_18, WHOLE GENOME SHOTGUN SEQUENCE"/>
    <property type="match status" value="1"/>
</dbReference>
<protein>
    <submittedName>
        <fullName evidence="1">Uncharacterized protein</fullName>
    </submittedName>
</protein>
<organism evidence="1">
    <name type="scientific">Faxonius propinquus nudivirus</name>
    <dbReference type="NCBI Taxonomy" id="3139431"/>
    <lineage>
        <taxon>Viruses</taxon>
        <taxon>Viruses incertae sedis</taxon>
        <taxon>Naldaviricetes</taxon>
        <taxon>Lefavirales</taxon>
        <taxon>Nudiviridae</taxon>
    </lineage>
</organism>
<name>A0AAU8GC74_9VIRU</name>
<dbReference type="EMBL" id="PP955094">
    <property type="protein sequence ID" value="XCH39274.1"/>
    <property type="molecule type" value="Genomic_DNA"/>
</dbReference>
<gene>
    <name evidence="1" type="ORF">FpNV_029</name>
</gene>
<sequence>MIRNLVDLKHYNDGVYDLCRTAAVALFDALSRMDNNKFKEFKRYIIDYKLTILCELLQPQYQHVIHLSMFKTPTLIFISENSYIEHAFSVLASFPISTFLTYKSFGLKIPSYEIIALTHYHDKKNEIRYELDSEGKVLYFLNEINEVIGMEKVKTNYYVWFRGIRQMILYEFSHKRLPPNHSLDYVKNEVIQRAYARLHKMTKINSNDTGWVYSDANSLKEIKELTKNFLIWIYEELQSHRILYKNLRAIYPILINRFMSK</sequence>